<evidence type="ECO:0000256" key="2">
    <source>
        <dbReference type="ARBA" id="ARBA00022801"/>
    </source>
</evidence>
<gene>
    <name evidence="3" type="ORF">P4R38_02990</name>
</gene>
<organism evidence="3 4">
    <name type="scientific">Luteipulveratus flavus</name>
    <dbReference type="NCBI Taxonomy" id="3031728"/>
    <lineage>
        <taxon>Bacteria</taxon>
        <taxon>Bacillati</taxon>
        <taxon>Actinomycetota</taxon>
        <taxon>Actinomycetes</taxon>
        <taxon>Micrococcales</taxon>
        <taxon>Dermacoccaceae</taxon>
        <taxon>Luteipulveratus</taxon>
    </lineage>
</organism>
<comment type="similarity">
    <text evidence="1">Belongs to the arginine deiminase family.</text>
</comment>
<dbReference type="RefSeq" id="WP_277190988.1">
    <property type="nucleotide sequence ID" value="NZ_JAROAV010000009.1"/>
</dbReference>
<dbReference type="Pfam" id="PF02274">
    <property type="entry name" value="ADI"/>
    <property type="match status" value="1"/>
</dbReference>
<dbReference type="Gene3D" id="3.75.10.10">
    <property type="entry name" value="L-arginine/glycine Amidinotransferase, Chain A"/>
    <property type="match status" value="1"/>
</dbReference>
<sequence>MTSEVGVLRRVLIHTPGAELDHLQPGNALDMLFDDSPAPARAADEHRAFEALLHESGVDAVQVKVALQAALVPAAARHAVIRAIEAGRAAMPGSVDMALRELLSYASPAQLADLLIHGVTMRQLDIADVSDWIDPNEFALRPLPNQVFTRDSSFVVGDTICLPSMAKSARTGEALVIEAVYRALQAVDPIESCDHEVLRPDVEGGDVLVVNDRTVVIGQGERNSPSAVLHLAEALICQQPDLAVVVTKIPRVRSAMHLDTVMTFVDEDLLLAYEPVVPHLQAYTFARRGGQVRCVDSGPLLPALAAGAGTELEVIETKCSAATMAREQWNDAYNVLCLRPRTVVAYARNEATNDALARHGVDVLAVDGNELGRGRGGPRCMSAPLLRDHP</sequence>
<dbReference type="InterPro" id="IPR003876">
    <property type="entry name" value="Arg_deiminase"/>
</dbReference>
<name>A0ABT6C582_9MICO</name>
<dbReference type="EMBL" id="JAROAV010000009">
    <property type="protein sequence ID" value="MDF8263214.1"/>
    <property type="molecule type" value="Genomic_DNA"/>
</dbReference>
<dbReference type="PANTHER" id="PTHR47271:SF2">
    <property type="entry name" value="ARGININE DEIMINASE"/>
    <property type="match status" value="1"/>
</dbReference>
<evidence type="ECO:0000313" key="4">
    <source>
        <dbReference type="Proteomes" id="UP001528912"/>
    </source>
</evidence>
<dbReference type="SUPFAM" id="SSF55909">
    <property type="entry name" value="Pentein"/>
    <property type="match status" value="1"/>
</dbReference>
<keyword evidence="2" id="KW-0378">Hydrolase</keyword>
<dbReference type="PIRSF" id="PIRSF006356">
    <property type="entry name" value="Arg_deiminase"/>
    <property type="match status" value="1"/>
</dbReference>
<dbReference type="Proteomes" id="UP001528912">
    <property type="component" value="Unassembled WGS sequence"/>
</dbReference>
<protein>
    <submittedName>
        <fullName evidence="3">Arginine deiminase family protein</fullName>
    </submittedName>
</protein>
<dbReference type="PANTHER" id="PTHR47271">
    <property type="entry name" value="ARGININE DEIMINASE"/>
    <property type="match status" value="1"/>
</dbReference>
<dbReference type="PRINTS" id="PR01466">
    <property type="entry name" value="ARGDEIMINASE"/>
</dbReference>
<keyword evidence="4" id="KW-1185">Reference proteome</keyword>
<accession>A0ABT6C582</accession>
<reference evidence="3 4" key="1">
    <citation type="submission" date="2023-03" db="EMBL/GenBank/DDBJ databases">
        <title>YIM 133296 draft genome.</title>
        <authorList>
            <person name="Xiong L."/>
        </authorList>
    </citation>
    <scope>NUCLEOTIDE SEQUENCE [LARGE SCALE GENOMIC DNA]</scope>
    <source>
        <strain evidence="3 4">YIM 133296</strain>
    </source>
</reference>
<dbReference type="Gene3D" id="1.10.3930.10">
    <property type="entry name" value="Arginine deiminase"/>
    <property type="match status" value="1"/>
</dbReference>
<evidence type="ECO:0000256" key="1">
    <source>
        <dbReference type="ARBA" id="ARBA00010206"/>
    </source>
</evidence>
<evidence type="ECO:0000313" key="3">
    <source>
        <dbReference type="EMBL" id="MDF8263214.1"/>
    </source>
</evidence>
<proteinExistence type="inferred from homology"/>
<comment type="caution">
    <text evidence="3">The sequence shown here is derived from an EMBL/GenBank/DDBJ whole genome shotgun (WGS) entry which is preliminary data.</text>
</comment>